<dbReference type="Proteomes" id="UP000000603">
    <property type="component" value="Chromosome"/>
</dbReference>
<feature type="transmembrane region" description="Helical" evidence="2">
    <location>
        <begin position="118"/>
        <end position="137"/>
    </location>
</feature>
<feature type="domain" description="CAAX prenyl protease 2/Lysostaphin resistance protein A-like" evidence="3">
    <location>
        <begin position="196"/>
        <end position="288"/>
    </location>
</feature>
<protein>
    <submittedName>
        <fullName evidence="4">Conserved protein</fullName>
    </submittedName>
</protein>
<dbReference type="GO" id="GO:0080120">
    <property type="term" value="P:CAAX-box protein maturation"/>
    <property type="evidence" value="ECO:0007669"/>
    <property type="project" value="UniProtKB-ARBA"/>
</dbReference>
<dbReference type="HOGENOM" id="CLU_051806_4_2_11"/>
<keyword evidence="2" id="KW-0812">Transmembrane</keyword>
<feature type="transmembrane region" description="Helical" evidence="2">
    <location>
        <begin position="283"/>
        <end position="304"/>
    </location>
</feature>
<dbReference type="EnsemblBacteria" id="AAT82222">
    <property type="protein sequence ID" value="AAT82222"/>
    <property type="gene ID" value="PPA0470"/>
</dbReference>
<dbReference type="PANTHER" id="PTHR39430:SF1">
    <property type="entry name" value="PROTEASE"/>
    <property type="match status" value="1"/>
</dbReference>
<reference evidence="4 5" key="1">
    <citation type="journal article" date="2004" name="Science">
        <title>The complete genome sequence of Propionibacterium acnes, a commensal of human skin.</title>
        <authorList>
            <person name="Bruggemann H."/>
            <person name="Henne A."/>
            <person name="Hoster F."/>
            <person name="Liesegang H."/>
            <person name="Wiezer A."/>
            <person name="Strittmatter A."/>
            <person name="Hujer S."/>
            <person name="Durre P."/>
            <person name="Gottschalk G."/>
        </authorList>
    </citation>
    <scope>NUCLEOTIDE SEQUENCE [LARGE SCALE GENOMIC DNA]</scope>
    <source>
        <strain evidence="5">DSM 16379 / KPA171202</strain>
    </source>
</reference>
<evidence type="ECO:0000256" key="1">
    <source>
        <dbReference type="SAM" id="MobiDB-lite"/>
    </source>
</evidence>
<evidence type="ECO:0000313" key="4">
    <source>
        <dbReference type="EMBL" id="AAT82222.1"/>
    </source>
</evidence>
<feature type="region of interest" description="Disordered" evidence="1">
    <location>
        <begin position="33"/>
        <end position="65"/>
    </location>
</feature>
<evidence type="ECO:0000256" key="2">
    <source>
        <dbReference type="SAM" id="Phobius"/>
    </source>
</evidence>
<dbReference type="InterPro" id="IPR003675">
    <property type="entry name" value="Rce1/LyrA-like_dom"/>
</dbReference>
<keyword evidence="2" id="KW-1133">Transmembrane helix</keyword>
<evidence type="ECO:0000313" key="5">
    <source>
        <dbReference type="Proteomes" id="UP000000603"/>
    </source>
</evidence>
<name>Q6AAJ4_CUTAK</name>
<proteinExistence type="predicted"/>
<dbReference type="KEGG" id="pac:PPA0470"/>
<feature type="transmembrane region" description="Helical" evidence="2">
    <location>
        <begin position="252"/>
        <end position="271"/>
    </location>
</feature>
<feature type="compositionally biased region" description="Polar residues" evidence="1">
    <location>
        <begin position="33"/>
        <end position="42"/>
    </location>
</feature>
<dbReference type="AlphaFoldDB" id="Q6AAJ4"/>
<dbReference type="eggNOG" id="COG1266">
    <property type="taxonomic scope" value="Bacteria"/>
</dbReference>
<gene>
    <name evidence="4" type="ordered locus">PPA0470</name>
</gene>
<dbReference type="Pfam" id="PF02517">
    <property type="entry name" value="Rce1-like"/>
    <property type="match status" value="1"/>
</dbReference>
<sequence length="360" mass="38103">MRPLSWPMQLRVAPRSIASSPCDATRYDHGVSTDNQCSTGSLSGDAEPVEVPPQHGVTGLPPGPSRTCKRPVVQFLAGAGTFHPLLSLLAAMVILGVGQAGFDLVLTALVGGHPDAQTSTILLLASFAGVWLVLWAWMRFVEQRPMSCLGFRGPGSDVWIGVAIAIAILAIDVVVMTVSGQVTMSWARPSIMAAVFIVAAILLFLVQGCAEEAVLRGYLMQSVAAKWGIPAGLAIQAVVFAALHGANPGTTWVALVNVTGFGLMQGLLVVWRGNLLAAMGFHTVWNWLQGMVLGFDVSGLELHHSVMTTARTTGSHSWLTGGTFGAEGSVINTIVLAILITCLLVTMRHDWRDNEAYGIA</sequence>
<keyword evidence="2" id="KW-0472">Membrane</keyword>
<organism evidence="4 5">
    <name type="scientific">Cutibacterium acnes (strain DSM 16379 / KPA171202)</name>
    <name type="common">Propionibacterium acnes</name>
    <dbReference type="NCBI Taxonomy" id="267747"/>
    <lineage>
        <taxon>Bacteria</taxon>
        <taxon>Bacillati</taxon>
        <taxon>Actinomycetota</taxon>
        <taxon>Actinomycetes</taxon>
        <taxon>Propionibacteriales</taxon>
        <taxon>Propionibacteriaceae</taxon>
        <taxon>Cutibacterium</taxon>
    </lineage>
</organism>
<feature type="transmembrane region" description="Helical" evidence="2">
    <location>
        <begin position="227"/>
        <end position="246"/>
    </location>
</feature>
<feature type="transmembrane region" description="Helical" evidence="2">
    <location>
        <begin position="158"/>
        <end position="180"/>
    </location>
</feature>
<dbReference type="EMBL" id="AE017283">
    <property type="protein sequence ID" value="AAT82222.1"/>
    <property type="molecule type" value="Genomic_DNA"/>
</dbReference>
<evidence type="ECO:0000259" key="3">
    <source>
        <dbReference type="Pfam" id="PF02517"/>
    </source>
</evidence>
<dbReference type="PANTHER" id="PTHR39430">
    <property type="entry name" value="MEMBRANE-ASSOCIATED PROTEASE-RELATED"/>
    <property type="match status" value="1"/>
</dbReference>
<dbReference type="GO" id="GO:0004175">
    <property type="term" value="F:endopeptidase activity"/>
    <property type="evidence" value="ECO:0007669"/>
    <property type="project" value="UniProtKB-ARBA"/>
</dbReference>
<dbReference type="MEROPS" id="G05.A04"/>
<feature type="transmembrane region" description="Helical" evidence="2">
    <location>
        <begin position="324"/>
        <end position="345"/>
    </location>
</feature>
<accession>Q6AAJ4</accession>
<feature type="transmembrane region" description="Helical" evidence="2">
    <location>
        <begin position="186"/>
        <end position="206"/>
    </location>
</feature>
<feature type="transmembrane region" description="Helical" evidence="2">
    <location>
        <begin position="75"/>
        <end position="98"/>
    </location>
</feature>